<sequence>MREADRNAPSEMRDDMAKVLSRHSDVVHHSASSLSDNVAIGSARIRPS</sequence>
<organism evidence="2 3">
    <name type="scientific">Streptomyces chengmaiensis</name>
    <dbReference type="NCBI Taxonomy" id="3040919"/>
    <lineage>
        <taxon>Bacteria</taxon>
        <taxon>Bacillati</taxon>
        <taxon>Actinomycetota</taxon>
        <taxon>Actinomycetes</taxon>
        <taxon>Kitasatosporales</taxon>
        <taxon>Streptomycetaceae</taxon>
        <taxon>Streptomyces</taxon>
    </lineage>
</organism>
<keyword evidence="3" id="KW-1185">Reference proteome</keyword>
<comment type="caution">
    <text evidence="2">The sequence shown here is derived from an EMBL/GenBank/DDBJ whole genome shotgun (WGS) entry which is preliminary data.</text>
</comment>
<name>A0ABT6HFM8_9ACTN</name>
<reference evidence="2 3" key="1">
    <citation type="submission" date="2023-04" db="EMBL/GenBank/DDBJ databases">
        <title>Streptomyces chengmaiensis sp. nov. isolated from the stem of mangrove plant in Hainan.</title>
        <authorList>
            <person name="Huang X."/>
            <person name="Zhou S."/>
            <person name="Chu X."/>
            <person name="Xie Y."/>
            <person name="Lin Y."/>
        </authorList>
    </citation>
    <scope>NUCLEOTIDE SEQUENCE [LARGE SCALE GENOMIC DNA]</scope>
    <source>
        <strain evidence="2 3">HNM0663</strain>
    </source>
</reference>
<feature type="region of interest" description="Disordered" evidence="1">
    <location>
        <begin position="23"/>
        <end position="48"/>
    </location>
</feature>
<dbReference type="RefSeq" id="WP_279925494.1">
    <property type="nucleotide sequence ID" value="NZ_JARWBG010000001.1"/>
</dbReference>
<evidence type="ECO:0000313" key="2">
    <source>
        <dbReference type="EMBL" id="MDH2387381.1"/>
    </source>
</evidence>
<evidence type="ECO:0000256" key="1">
    <source>
        <dbReference type="SAM" id="MobiDB-lite"/>
    </source>
</evidence>
<evidence type="ECO:0000313" key="3">
    <source>
        <dbReference type="Proteomes" id="UP001223144"/>
    </source>
</evidence>
<proteinExistence type="predicted"/>
<gene>
    <name evidence="2" type="ORF">QCN29_00985</name>
</gene>
<protein>
    <submittedName>
        <fullName evidence="2">Uncharacterized protein</fullName>
    </submittedName>
</protein>
<dbReference type="EMBL" id="JARWBG010000001">
    <property type="protein sequence ID" value="MDH2387381.1"/>
    <property type="molecule type" value="Genomic_DNA"/>
</dbReference>
<accession>A0ABT6HFM8</accession>
<dbReference type="Proteomes" id="UP001223144">
    <property type="component" value="Unassembled WGS sequence"/>
</dbReference>